<dbReference type="Pfam" id="PF04782">
    <property type="entry name" value="DUF632"/>
    <property type="match status" value="1"/>
</dbReference>
<keyword evidence="5" id="KW-1185">Reference proteome</keyword>
<gene>
    <name evidence="4" type="ORF">J5N97_018062</name>
</gene>
<comment type="caution">
    <text evidence="4">The sequence shown here is derived from an EMBL/GenBank/DDBJ whole genome shotgun (WGS) entry which is preliminary data.</text>
</comment>
<dbReference type="Proteomes" id="UP001085076">
    <property type="component" value="Miscellaneous, Linkage group lg04"/>
</dbReference>
<feature type="compositionally biased region" description="Polar residues" evidence="1">
    <location>
        <begin position="144"/>
        <end position="159"/>
    </location>
</feature>
<dbReference type="InterPro" id="IPR006867">
    <property type="entry name" value="DUF632"/>
</dbReference>
<evidence type="ECO:0000259" key="3">
    <source>
        <dbReference type="Pfam" id="PF04783"/>
    </source>
</evidence>
<feature type="domain" description="DUF630" evidence="3">
    <location>
        <begin position="1"/>
        <end position="58"/>
    </location>
</feature>
<protein>
    <submittedName>
        <fullName evidence="4">Uncharacterized protein</fullName>
    </submittedName>
</protein>
<organism evidence="4 5">
    <name type="scientific">Dioscorea zingiberensis</name>
    <dbReference type="NCBI Taxonomy" id="325984"/>
    <lineage>
        <taxon>Eukaryota</taxon>
        <taxon>Viridiplantae</taxon>
        <taxon>Streptophyta</taxon>
        <taxon>Embryophyta</taxon>
        <taxon>Tracheophyta</taxon>
        <taxon>Spermatophyta</taxon>
        <taxon>Magnoliopsida</taxon>
        <taxon>Liliopsida</taxon>
        <taxon>Dioscoreales</taxon>
        <taxon>Dioscoreaceae</taxon>
        <taxon>Dioscorea</taxon>
    </lineage>
</organism>
<evidence type="ECO:0000259" key="2">
    <source>
        <dbReference type="Pfam" id="PF04782"/>
    </source>
</evidence>
<dbReference type="AlphaFoldDB" id="A0A9D5HHA1"/>
<dbReference type="EMBL" id="JAGGNH010000004">
    <property type="protein sequence ID" value="KAJ0976097.1"/>
    <property type="molecule type" value="Genomic_DNA"/>
</dbReference>
<feature type="domain" description="DUF632" evidence="2">
    <location>
        <begin position="230"/>
        <end position="529"/>
    </location>
</feature>
<dbReference type="OrthoDB" id="674656at2759"/>
<dbReference type="InterPro" id="IPR006868">
    <property type="entry name" value="DUF630"/>
</dbReference>
<name>A0A9D5HHA1_9LILI</name>
<dbReference type="Pfam" id="PF04783">
    <property type="entry name" value="DUF630"/>
    <property type="match status" value="1"/>
</dbReference>
<evidence type="ECO:0000313" key="5">
    <source>
        <dbReference type="Proteomes" id="UP001085076"/>
    </source>
</evidence>
<proteinExistence type="predicted"/>
<evidence type="ECO:0000256" key="1">
    <source>
        <dbReference type="SAM" id="MobiDB-lite"/>
    </source>
</evidence>
<feature type="region of interest" description="Disordered" evidence="1">
    <location>
        <begin position="85"/>
        <end position="207"/>
    </location>
</feature>
<evidence type="ECO:0000313" key="4">
    <source>
        <dbReference type="EMBL" id="KAJ0976097.1"/>
    </source>
</evidence>
<dbReference type="PANTHER" id="PTHR21450:SF7">
    <property type="entry name" value="DNA LIGASE (DUF630 AND DUF632)"/>
    <property type="match status" value="1"/>
</dbReference>
<accession>A0A9D5HHA1</accession>
<feature type="compositionally biased region" description="Pro residues" evidence="1">
    <location>
        <begin position="85"/>
        <end position="99"/>
    </location>
</feature>
<reference evidence="4" key="2">
    <citation type="journal article" date="2022" name="Hortic Res">
        <title>The genome of Dioscorea zingiberensis sheds light on the biosynthesis, origin and evolution of the medicinally important diosgenin saponins.</title>
        <authorList>
            <person name="Li Y."/>
            <person name="Tan C."/>
            <person name="Li Z."/>
            <person name="Guo J."/>
            <person name="Li S."/>
            <person name="Chen X."/>
            <person name="Wang C."/>
            <person name="Dai X."/>
            <person name="Yang H."/>
            <person name="Song W."/>
            <person name="Hou L."/>
            <person name="Xu J."/>
            <person name="Tong Z."/>
            <person name="Xu A."/>
            <person name="Yuan X."/>
            <person name="Wang W."/>
            <person name="Yang Q."/>
            <person name="Chen L."/>
            <person name="Sun Z."/>
            <person name="Wang K."/>
            <person name="Pan B."/>
            <person name="Chen J."/>
            <person name="Bao Y."/>
            <person name="Liu F."/>
            <person name="Qi X."/>
            <person name="Gang D.R."/>
            <person name="Wen J."/>
            <person name="Li J."/>
        </authorList>
    </citation>
    <scope>NUCLEOTIDE SEQUENCE</scope>
    <source>
        <strain evidence="4">Dzin_1.0</strain>
    </source>
</reference>
<reference evidence="4" key="1">
    <citation type="submission" date="2021-03" db="EMBL/GenBank/DDBJ databases">
        <authorList>
            <person name="Li Z."/>
            <person name="Yang C."/>
        </authorList>
    </citation>
    <scope>NUCLEOTIDE SEQUENCE</scope>
    <source>
        <strain evidence="4">Dzin_1.0</strain>
        <tissue evidence="4">Leaf</tissue>
    </source>
</reference>
<sequence length="667" mass="74618">MGCALSQIEGEEPVMRCRERRHLMRDAVAARHAFAAAHSAYAVSLKNTGAALSDFGYGESLAPHPPSSSSPSSLAVAAVAGPLPPIGSSFPPPPPPPPGLTSEQRSSSMPPLPVHKPTKPQLDPAFIPEEDPIPDAPVQASAELPSSSSTYDFIFSNHNIPAPEKSEIEEEKAKDPVPEKPAETPDKVVEEPLRPPPKQGKKGKQVVAGEGKKVKIAGVATAGAQRSASLLQVLNELDDHFLAASESAHEVSKMLEVTRIHYHSNFAESQGHIDHSARVMRVITWNRSHIPEDDGADKDEFETHATVLDKMLAWEKKLYDEVKAGEHMKIEYQKKIALLNKQKKQRSNPESLERTKAAVSHLHTRYVVDMQSMDSTIAEINRLRDHLLYPKLVDLVDGMAKMWEAMHSHHASQVKIAGELRALDSSHAARETSEQQYERTVQLWQVVREWHSQLQKLMAHQKEYINALNEWLKLNLIPIEINIKEKVSSPHQVLRPPIQALLVTWHDQLEKLPDELAKGAIFNFSAVINAIMISQQEELKLKEKCEDSRKEYNRKMRAFDDWYHKYSQKAATLASEGTDLQSSDGAIQTDPVQERKLAVEIVKSRLDNELESYQKLCKQVREKSFATLKNHLPELFRSLSGFALACSEMYKKLKLVTLPEESNAQTA</sequence>
<feature type="compositionally biased region" description="Basic and acidic residues" evidence="1">
    <location>
        <begin position="171"/>
        <end position="193"/>
    </location>
</feature>
<dbReference type="PANTHER" id="PTHR21450">
    <property type="entry name" value="PROTEIN ALTERED PHOSPHATE STARVATION RESPONSE 1"/>
    <property type="match status" value="1"/>
</dbReference>